<sequence length="59" mass="6613">MHKEVEVTELQQWQKDLITLAVHICPDAGTEPVLVISPARMGKFTQAILRKRAKSIASK</sequence>
<gene>
    <name evidence="1" type="ORF">ODY93_16905</name>
</gene>
<dbReference type="EMBL" id="JAOTLW010000020">
    <property type="protein sequence ID" value="MDI5833263.1"/>
    <property type="molecule type" value="Genomic_DNA"/>
</dbReference>
<name>A0ABT6UFL6_9GAMM</name>
<accession>A0ABT6UFL6</accession>
<comment type="caution">
    <text evidence="1">The sequence shown here is derived from an EMBL/GenBank/DDBJ whole genome shotgun (WGS) entry which is preliminary data.</text>
</comment>
<dbReference type="RefSeq" id="WP_282679801.1">
    <property type="nucleotide sequence ID" value="NZ_CP106875.1"/>
</dbReference>
<protein>
    <submittedName>
        <fullName evidence="1">Uncharacterized protein</fullName>
    </submittedName>
</protein>
<keyword evidence="2" id="KW-1185">Reference proteome</keyword>
<organism evidence="1 2">
    <name type="scientific">Shewanella xiamenensis</name>
    <dbReference type="NCBI Taxonomy" id="332186"/>
    <lineage>
        <taxon>Bacteria</taxon>
        <taxon>Pseudomonadati</taxon>
        <taxon>Pseudomonadota</taxon>
        <taxon>Gammaproteobacteria</taxon>
        <taxon>Alteromonadales</taxon>
        <taxon>Shewanellaceae</taxon>
        <taxon>Shewanella</taxon>
    </lineage>
</organism>
<dbReference type="Proteomes" id="UP001159075">
    <property type="component" value="Unassembled WGS sequence"/>
</dbReference>
<proteinExistence type="predicted"/>
<evidence type="ECO:0000313" key="2">
    <source>
        <dbReference type="Proteomes" id="UP001159075"/>
    </source>
</evidence>
<evidence type="ECO:0000313" key="1">
    <source>
        <dbReference type="EMBL" id="MDI5833263.1"/>
    </source>
</evidence>
<reference evidence="1 2" key="1">
    <citation type="submission" date="2022-09" db="EMBL/GenBank/DDBJ databases">
        <title>The outer-membrane cytochrome OmcA is essential for infection of Shewanella oneidensis by a zebrafish-associated bacteriophage.</title>
        <authorList>
            <person name="Grenfell A.W."/>
            <person name="Intile P."/>
            <person name="Mcfarlane J."/>
            <person name="Leung D."/>
            <person name="Abdalla K."/>
            <person name="Wold M."/>
            <person name="Kees E."/>
            <person name="Gralnick J."/>
        </authorList>
    </citation>
    <scope>NUCLEOTIDE SEQUENCE [LARGE SCALE GENOMIC DNA]</scope>
    <source>
        <strain evidence="1 2">NF-5</strain>
    </source>
</reference>